<accession>A0ABR4AUG2</accession>
<feature type="compositionally biased region" description="Polar residues" evidence="1">
    <location>
        <begin position="259"/>
        <end position="302"/>
    </location>
</feature>
<dbReference type="Proteomes" id="UP001590951">
    <property type="component" value="Unassembled WGS sequence"/>
</dbReference>
<feature type="region of interest" description="Disordered" evidence="1">
    <location>
        <begin position="374"/>
        <end position="527"/>
    </location>
</feature>
<feature type="compositionally biased region" description="Polar residues" evidence="1">
    <location>
        <begin position="510"/>
        <end position="519"/>
    </location>
</feature>
<evidence type="ECO:0000313" key="2">
    <source>
        <dbReference type="EMBL" id="KAL2049226.1"/>
    </source>
</evidence>
<dbReference type="Pfam" id="PF03525">
    <property type="entry name" value="Meiotic_rec114"/>
    <property type="match status" value="1"/>
</dbReference>
<feature type="region of interest" description="Disordered" evidence="1">
    <location>
        <begin position="200"/>
        <end position="360"/>
    </location>
</feature>
<proteinExistence type="predicted"/>
<feature type="compositionally biased region" description="Low complexity" evidence="1">
    <location>
        <begin position="490"/>
        <end position="501"/>
    </location>
</feature>
<keyword evidence="3" id="KW-1185">Reference proteome</keyword>
<name>A0ABR4AUG2_9LECA</name>
<sequence>MAPRSASATATLTQGPVTLSLFKFSYCTTASPRSPMQWTHVPDRDNIFAVFDLVRNKTLDGAVLEKKLLKVVRGGVLLEQIELDELQHQARKDEEIGHSQQLPDTERSLLVLVKSPALALRYQLPDRQIRKIQMFFHPASGYDLALNTLKSIGLPIRDKDQPMQPQVVATHPHPSQGAFPSSSQPRSQAQTNAFITAFDQIPPSGQLPRVQSRPTSARPSSLQSRSQERTSGIYTPTYDHVTPSKQSSQGHPHTLSAGLASSQSHSQGQNKTPYRNVPQSTQRQTPLRPSSASSEINRNRFSTRIPFVQDPRSHLERSTSGTITAYSTAARPSSSSAIFGSRLNPTVTPPLPPRLMPSPELGSRLSAFDYEARPISATQRQSESLLNDRATLSRMLPPKRTLPFPEEKEKPLNEDDEATTAEESNAELPKNKKANTKATYQTRSRAKKGKAEAKYSRRKGSLPTPEPSSSAHKAPTKETLLVTLNTRKLPSSSAPPRTSSPMREPAQPVDMSSHSLTFPSSPPVLNARNKHPLTTLESTKTNELQGQAPVKPASSAAQRQRGLFDSVLPKMSPAELLDSVDGWIRKFNNLPAPPQPPQTAKELLAEYAKQSDEARAKAIDNLICEYLEDENFVKLVEDVEGAWRRIGLGF</sequence>
<feature type="compositionally biased region" description="Polar residues" evidence="1">
    <location>
        <begin position="376"/>
        <end position="385"/>
    </location>
</feature>
<gene>
    <name evidence="2" type="ORF">ABVK25_010493</name>
</gene>
<dbReference type="InterPro" id="IPR004354">
    <property type="entry name" value="Meiotic_Rec114"/>
</dbReference>
<comment type="caution">
    <text evidence="2">The sequence shown here is derived from an EMBL/GenBank/DDBJ whole genome shotgun (WGS) entry which is preliminary data.</text>
</comment>
<reference evidence="2 3" key="1">
    <citation type="submission" date="2024-09" db="EMBL/GenBank/DDBJ databases">
        <title>Rethinking Asexuality: The Enigmatic Case of Functional Sexual Genes in Lepraria (Stereocaulaceae).</title>
        <authorList>
            <person name="Doellman M."/>
            <person name="Sun Y."/>
            <person name="Barcenas-Pena A."/>
            <person name="Lumbsch H.T."/>
            <person name="Grewe F."/>
        </authorList>
    </citation>
    <scope>NUCLEOTIDE SEQUENCE [LARGE SCALE GENOMIC DNA]</scope>
    <source>
        <strain evidence="2 3">Grewe 0041</strain>
    </source>
</reference>
<feature type="compositionally biased region" description="Polar residues" evidence="1">
    <location>
        <begin position="178"/>
        <end position="188"/>
    </location>
</feature>
<feature type="compositionally biased region" description="Polar residues" evidence="1">
    <location>
        <begin position="318"/>
        <end position="338"/>
    </location>
</feature>
<protein>
    <submittedName>
        <fullName evidence="2">Uncharacterized protein</fullName>
    </submittedName>
</protein>
<organism evidence="2 3">
    <name type="scientific">Lepraria finkii</name>
    <dbReference type="NCBI Taxonomy" id="1340010"/>
    <lineage>
        <taxon>Eukaryota</taxon>
        <taxon>Fungi</taxon>
        <taxon>Dikarya</taxon>
        <taxon>Ascomycota</taxon>
        <taxon>Pezizomycotina</taxon>
        <taxon>Lecanoromycetes</taxon>
        <taxon>OSLEUM clade</taxon>
        <taxon>Lecanoromycetidae</taxon>
        <taxon>Lecanorales</taxon>
        <taxon>Lecanorineae</taxon>
        <taxon>Stereocaulaceae</taxon>
        <taxon>Lepraria</taxon>
    </lineage>
</organism>
<evidence type="ECO:0000256" key="1">
    <source>
        <dbReference type="SAM" id="MobiDB-lite"/>
    </source>
</evidence>
<dbReference type="EMBL" id="JBHFEH010000068">
    <property type="protein sequence ID" value="KAL2049226.1"/>
    <property type="molecule type" value="Genomic_DNA"/>
</dbReference>
<feature type="compositionally biased region" description="Polar residues" evidence="1">
    <location>
        <begin position="212"/>
        <end position="234"/>
    </location>
</feature>
<feature type="region of interest" description="Disordered" evidence="1">
    <location>
        <begin position="156"/>
        <end position="188"/>
    </location>
</feature>
<feature type="compositionally biased region" description="Pro residues" evidence="1">
    <location>
        <begin position="347"/>
        <end position="356"/>
    </location>
</feature>
<evidence type="ECO:0000313" key="3">
    <source>
        <dbReference type="Proteomes" id="UP001590951"/>
    </source>
</evidence>